<organism evidence="1 2">
    <name type="scientific">Rhodococcus jostii</name>
    <dbReference type="NCBI Taxonomy" id="132919"/>
    <lineage>
        <taxon>Bacteria</taxon>
        <taxon>Bacillati</taxon>
        <taxon>Actinomycetota</taxon>
        <taxon>Actinomycetes</taxon>
        <taxon>Mycobacteriales</taxon>
        <taxon>Nocardiaceae</taxon>
        <taxon>Rhodococcus</taxon>
    </lineage>
</organism>
<evidence type="ECO:0000313" key="1">
    <source>
        <dbReference type="EMBL" id="SED98822.1"/>
    </source>
</evidence>
<gene>
    <name evidence="1" type="ORF">SAMN04490220_6275</name>
</gene>
<dbReference type="EMBL" id="FNTL01000004">
    <property type="protein sequence ID" value="SED98822.1"/>
    <property type="molecule type" value="Genomic_DNA"/>
</dbReference>
<proteinExistence type="predicted"/>
<dbReference type="AlphaFoldDB" id="A0A1H5F610"/>
<dbReference type="Proteomes" id="UP000183407">
    <property type="component" value="Unassembled WGS sequence"/>
</dbReference>
<name>A0A1H5F610_RHOJO</name>
<sequence>MDFLLHQPAVEGKLVASTVGVTGANAQIAIDRLVDAGILTQITDGRQNGIWQAKDVVRVLDEFAVRAKRRRQ</sequence>
<reference evidence="2" key="1">
    <citation type="submission" date="2016-10" db="EMBL/GenBank/DDBJ databases">
        <authorList>
            <person name="Varghese N."/>
        </authorList>
    </citation>
    <scope>NUCLEOTIDE SEQUENCE [LARGE SCALE GENOMIC DNA]</scope>
    <source>
        <strain evidence="2">DSM 44719</strain>
    </source>
</reference>
<accession>A0A1H5F610</accession>
<evidence type="ECO:0000313" key="2">
    <source>
        <dbReference type="Proteomes" id="UP000183407"/>
    </source>
</evidence>
<dbReference type="RefSeq" id="WP_240319893.1">
    <property type="nucleotide sequence ID" value="NZ_FNTL01000004.1"/>
</dbReference>
<protein>
    <submittedName>
        <fullName evidence="1">Uncharacterized protein</fullName>
    </submittedName>
</protein>